<feature type="region of interest" description="Disordered" evidence="1">
    <location>
        <begin position="379"/>
        <end position="504"/>
    </location>
</feature>
<feature type="compositionally biased region" description="Low complexity" evidence="1">
    <location>
        <begin position="21"/>
        <end position="39"/>
    </location>
</feature>
<feature type="region of interest" description="Disordered" evidence="1">
    <location>
        <begin position="80"/>
        <end position="313"/>
    </location>
</feature>
<dbReference type="Proteomes" id="UP001329825">
    <property type="component" value="Chromosome 1"/>
</dbReference>
<protein>
    <submittedName>
        <fullName evidence="2">Uncharacterized protein</fullName>
    </submittedName>
</protein>
<keyword evidence="3" id="KW-1185">Reference proteome</keyword>
<evidence type="ECO:0000313" key="3">
    <source>
        <dbReference type="Proteomes" id="UP001329825"/>
    </source>
</evidence>
<feature type="compositionally biased region" description="Low complexity" evidence="1">
    <location>
        <begin position="299"/>
        <end position="312"/>
    </location>
</feature>
<feature type="compositionally biased region" description="Polar residues" evidence="1">
    <location>
        <begin position="235"/>
        <end position="248"/>
    </location>
</feature>
<organism evidence="2 3">
    <name type="scientific">Kwoniella shivajii</name>
    <dbReference type="NCBI Taxonomy" id="564305"/>
    <lineage>
        <taxon>Eukaryota</taxon>
        <taxon>Fungi</taxon>
        <taxon>Dikarya</taxon>
        <taxon>Basidiomycota</taxon>
        <taxon>Agaricomycotina</taxon>
        <taxon>Tremellomycetes</taxon>
        <taxon>Tremellales</taxon>
        <taxon>Cryptococcaceae</taxon>
        <taxon>Kwoniella</taxon>
    </lineage>
</organism>
<proteinExistence type="predicted"/>
<feature type="compositionally biased region" description="Basic and acidic residues" evidence="1">
    <location>
        <begin position="11"/>
        <end position="20"/>
    </location>
</feature>
<accession>A0ABZ1CPN1</accession>
<evidence type="ECO:0000256" key="1">
    <source>
        <dbReference type="SAM" id="MobiDB-lite"/>
    </source>
</evidence>
<feature type="compositionally biased region" description="Basic and acidic residues" evidence="1">
    <location>
        <begin position="89"/>
        <end position="101"/>
    </location>
</feature>
<reference evidence="2 3" key="1">
    <citation type="submission" date="2024-01" db="EMBL/GenBank/DDBJ databases">
        <title>Comparative genomics of Cryptococcus and Kwoniella reveals pathogenesis evolution and contrasting modes of karyotype evolution via chromosome fusion or intercentromeric recombination.</title>
        <authorList>
            <person name="Coelho M.A."/>
            <person name="David-Palma M."/>
            <person name="Shea T."/>
            <person name="Bowers K."/>
            <person name="McGinley-Smith S."/>
            <person name="Mohammad A.W."/>
            <person name="Gnirke A."/>
            <person name="Yurkov A.M."/>
            <person name="Nowrousian M."/>
            <person name="Sun S."/>
            <person name="Cuomo C.A."/>
            <person name="Heitman J."/>
        </authorList>
    </citation>
    <scope>NUCLEOTIDE SEQUENCE [LARGE SCALE GENOMIC DNA]</scope>
    <source>
        <strain evidence="2">CBS 11374</strain>
    </source>
</reference>
<feature type="region of interest" description="Disordered" evidence="1">
    <location>
        <begin position="1"/>
        <end position="61"/>
    </location>
</feature>
<dbReference type="GeneID" id="87952687"/>
<feature type="compositionally biased region" description="Polar residues" evidence="1">
    <location>
        <begin position="382"/>
        <end position="431"/>
    </location>
</feature>
<name>A0ABZ1CPN1_9TREE</name>
<feature type="compositionally biased region" description="Low complexity" evidence="1">
    <location>
        <begin position="185"/>
        <end position="195"/>
    </location>
</feature>
<dbReference type="EMBL" id="CP141881">
    <property type="protein sequence ID" value="WRT63633.1"/>
    <property type="molecule type" value="Genomic_DNA"/>
</dbReference>
<feature type="compositionally biased region" description="Polar residues" evidence="1">
    <location>
        <begin position="40"/>
        <end position="50"/>
    </location>
</feature>
<sequence>MSVVASSQPQSRERSLERSISRPSLTHSSSSTIDDSPSSQLHLNQTPSSTEETETLITPIDPPVFHVQIKNGSSHIKIDNTIDEELEQESEHKHPIKETKKGRLNLSKSMQTLRKKKGIEKGRERASSVGEKNAPPVPALPTISEKKPTSQPKSSAPIPTRPPMPTKQSSGFSSFLRKITGRSNTSPAPSTSASDKAAKDATLAKRKTLAVGSEKPALSKIDTSKSEKGPVSAVSKISQTPSAKQMVQSPMPITPVTPALVRPELPKETDPLRIPLPPSPVLEQSMELPSIPTPSVDFSASTPPASVSVPTVTKKKAEGMLSLEGFEFEEEEEPSHSAPAVPQAPVLAPVVDITATPSQKETEQMEESHDVVRPLAPIRIPSRNNTAGPASANSLSLNGTISPSSAESKINTPLSATSPSSVIPQMRNKPSPQQPHLGLSPEKMFEGIKLAGSSPPRKAPVGTGSMGDLGRKESKWRKSVMNISEKTLPSKRQSARPPPTSHDAYRMQQERLARNRQSCAPTLHSSASIAAAARGQMSGMKMSKDEEDMAETFFLS</sequence>
<dbReference type="RefSeq" id="XP_062788373.1">
    <property type="nucleotide sequence ID" value="XM_062932322.1"/>
</dbReference>
<evidence type="ECO:0000313" key="2">
    <source>
        <dbReference type="EMBL" id="WRT63633.1"/>
    </source>
</evidence>
<feature type="compositionally biased region" description="Polar residues" evidence="1">
    <location>
        <begin position="1"/>
        <end position="10"/>
    </location>
</feature>
<gene>
    <name evidence="2" type="ORF">IL334_000556</name>
</gene>
<feature type="compositionally biased region" description="Polar residues" evidence="1">
    <location>
        <begin position="481"/>
        <end position="492"/>
    </location>
</feature>